<proteinExistence type="predicted"/>
<keyword evidence="4" id="KW-1185">Reference proteome</keyword>
<evidence type="ECO:0000313" key="3">
    <source>
        <dbReference type="EMBL" id="SDQ34194.1"/>
    </source>
</evidence>
<dbReference type="STRING" id="995062.SAMN04489718_1390"/>
<dbReference type="SUPFAM" id="SSF46565">
    <property type="entry name" value="Chaperone J-domain"/>
    <property type="match status" value="1"/>
</dbReference>
<dbReference type="OrthoDB" id="5242140at2"/>
<dbReference type="InterPro" id="IPR036869">
    <property type="entry name" value="J_dom_sf"/>
</dbReference>
<dbReference type="PANTHER" id="PTHR44240">
    <property type="entry name" value="DNAJ DOMAIN (PROKARYOTIC HEAT SHOCK PROTEIN)-RELATED"/>
    <property type="match status" value="1"/>
</dbReference>
<dbReference type="PROSITE" id="PS00636">
    <property type="entry name" value="DNAJ_1"/>
    <property type="match status" value="1"/>
</dbReference>
<dbReference type="InterPro" id="IPR018253">
    <property type="entry name" value="DnaJ_domain_CS"/>
</dbReference>
<dbReference type="Gene3D" id="1.10.287.110">
    <property type="entry name" value="DnaJ domain"/>
    <property type="match status" value="1"/>
</dbReference>
<evidence type="ECO:0000256" key="1">
    <source>
        <dbReference type="SAM" id="MobiDB-lite"/>
    </source>
</evidence>
<organism evidence="3 4">
    <name type="scientific">Actinopolyspora saharensis</name>
    <dbReference type="NCBI Taxonomy" id="995062"/>
    <lineage>
        <taxon>Bacteria</taxon>
        <taxon>Bacillati</taxon>
        <taxon>Actinomycetota</taxon>
        <taxon>Actinomycetes</taxon>
        <taxon>Actinopolysporales</taxon>
        <taxon>Actinopolysporaceae</taxon>
        <taxon>Actinopolyspora</taxon>
    </lineage>
</organism>
<evidence type="ECO:0000313" key="4">
    <source>
        <dbReference type="Proteomes" id="UP000199301"/>
    </source>
</evidence>
<name>A0A1H1A3C8_9ACTN</name>
<feature type="region of interest" description="Disordered" evidence="1">
    <location>
        <begin position="63"/>
        <end position="103"/>
    </location>
</feature>
<feature type="domain" description="J" evidence="2">
    <location>
        <begin position="5"/>
        <end position="66"/>
    </location>
</feature>
<feature type="compositionally biased region" description="Basic residues" evidence="1">
    <location>
        <begin position="82"/>
        <end position="94"/>
    </location>
</feature>
<dbReference type="InterPro" id="IPR052276">
    <property type="entry name" value="Diphthamide-biosynth_chaperone"/>
</dbReference>
<feature type="compositionally biased region" description="Gly residues" evidence="1">
    <location>
        <begin position="67"/>
        <end position="76"/>
    </location>
</feature>
<dbReference type="InterPro" id="IPR001623">
    <property type="entry name" value="DnaJ_domain"/>
</dbReference>
<dbReference type="PROSITE" id="PS50076">
    <property type="entry name" value="DNAJ_2"/>
    <property type="match status" value="1"/>
</dbReference>
<protein>
    <submittedName>
        <fullName evidence="3">Nuclease-related domain-containing protein</fullName>
    </submittedName>
</protein>
<dbReference type="Proteomes" id="UP000199301">
    <property type="component" value="Unassembled WGS sequence"/>
</dbReference>
<evidence type="ECO:0000259" key="2">
    <source>
        <dbReference type="PROSITE" id="PS50076"/>
    </source>
</evidence>
<dbReference type="CDD" id="cd06257">
    <property type="entry name" value="DnaJ"/>
    <property type="match status" value="1"/>
</dbReference>
<sequence length="372" mass="40557">MNGDDYYELLGVARDASSAEIKSAYRSLARVMHPDAGGTAGTFRNLQEAYETLSDPVRRAAYDRGDLGSGTDGGTPAGATAARRRRRPRTRRTRRDFGADPNFVPPKPELDVDRLPWWHAVNPRQPVRYIPRAPYRGGAMAAAVGGWALLLPVVLVSEAWPLLLVLWLMPAIAVAGAYRYAPEYLPAASEDRAFITEFGRCAVFGEPAGVRGEHGERLTAELLSTYLTRLPGVRIFHGLSWPDSVFADVDHAVLCGRRLVLIESKMWLPGHYTADADGTLRRNGSVFRGGSTNLAESIAAYRELLRDVEVVGALVLYPSRAGEITASESPGTVPAPPMTPAGFVDEIGRYLAADPARVHRDAFRQVLARVVP</sequence>
<dbReference type="Pfam" id="PF00226">
    <property type="entry name" value="DnaJ"/>
    <property type="match status" value="1"/>
</dbReference>
<reference evidence="4" key="1">
    <citation type="submission" date="2016-10" db="EMBL/GenBank/DDBJ databases">
        <authorList>
            <person name="Varghese N."/>
            <person name="Submissions S."/>
        </authorList>
    </citation>
    <scope>NUCLEOTIDE SEQUENCE [LARGE SCALE GENOMIC DNA]</scope>
    <source>
        <strain evidence="4">DSM 45459</strain>
    </source>
</reference>
<accession>A0A1H1A3C8</accession>
<dbReference type="PANTHER" id="PTHR44240:SF10">
    <property type="entry name" value="J DOMAIN-CONTAINING PROTEIN"/>
    <property type="match status" value="1"/>
</dbReference>
<dbReference type="AlphaFoldDB" id="A0A1H1A3C8"/>
<dbReference type="SMART" id="SM00271">
    <property type="entry name" value="DnaJ"/>
    <property type="match status" value="1"/>
</dbReference>
<dbReference type="InterPro" id="IPR011528">
    <property type="entry name" value="NERD"/>
</dbReference>
<gene>
    <name evidence="3" type="ORF">SAMN04489718_1390</name>
</gene>
<dbReference type="PRINTS" id="PR00625">
    <property type="entry name" value="JDOMAIN"/>
</dbReference>
<dbReference type="EMBL" id="FNKO01000001">
    <property type="protein sequence ID" value="SDQ34194.1"/>
    <property type="molecule type" value="Genomic_DNA"/>
</dbReference>
<dbReference type="Pfam" id="PF08378">
    <property type="entry name" value="NERD"/>
    <property type="match status" value="1"/>
</dbReference>
<dbReference type="RefSeq" id="WP_092521796.1">
    <property type="nucleotide sequence ID" value="NZ_FNKO01000001.1"/>
</dbReference>